<gene>
    <name evidence="1" type="ORF">J437_LFUL018760</name>
</gene>
<dbReference type="OrthoDB" id="6759373at2759"/>
<evidence type="ECO:0000313" key="1">
    <source>
        <dbReference type="EMBL" id="KAG8238951.1"/>
    </source>
</evidence>
<sequence length="78" mass="8796">MVSTIRVTPPTFDGKIPWASYIKQFEAASEANAWSPHEKAVALTVALRGEALYVLQARIAEDIGDYEELLRRLEMRFG</sequence>
<dbReference type="AlphaFoldDB" id="A0A8K0KP45"/>
<reference evidence="1" key="2">
    <citation type="submission" date="2017-10" db="EMBL/GenBank/DDBJ databases">
        <title>Ladona fulva Genome sequencing and assembly.</title>
        <authorList>
            <person name="Murali S."/>
            <person name="Richards S."/>
            <person name="Bandaranaike D."/>
            <person name="Bellair M."/>
            <person name="Blankenburg K."/>
            <person name="Chao H."/>
            <person name="Dinh H."/>
            <person name="Doddapaneni H."/>
            <person name="Dugan-Rocha S."/>
            <person name="Elkadiri S."/>
            <person name="Gnanaolivu R."/>
            <person name="Hernandez B."/>
            <person name="Skinner E."/>
            <person name="Javaid M."/>
            <person name="Lee S."/>
            <person name="Li M."/>
            <person name="Ming W."/>
            <person name="Munidasa M."/>
            <person name="Muniz J."/>
            <person name="Nguyen L."/>
            <person name="Hughes D."/>
            <person name="Osuji N."/>
            <person name="Pu L.-L."/>
            <person name="Puazo M."/>
            <person name="Qu C."/>
            <person name="Quiroz J."/>
            <person name="Raj R."/>
            <person name="Weissenberger G."/>
            <person name="Xin Y."/>
            <person name="Zou X."/>
            <person name="Han Y."/>
            <person name="Worley K."/>
            <person name="Muzny D."/>
            <person name="Gibbs R."/>
        </authorList>
    </citation>
    <scope>NUCLEOTIDE SEQUENCE</scope>
    <source>
        <strain evidence="1">Sampled in the wild</strain>
    </source>
</reference>
<accession>A0A8K0KP45</accession>
<name>A0A8K0KP45_LADFU</name>
<dbReference type="EMBL" id="KZ309476">
    <property type="protein sequence ID" value="KAG8238951.1"/>
    <property type="molecule type" value="Genomic_DNA"/>
</dbReference>
<dbReference type="Proteomes" id="UP000792457">
    <property type="component" value="Unassembled WGS sequence"/>
</dbReference>
<organism evidence="1 2">
    <name type="scientific">Ladona fulva</name>
    <name type="common">Scarce chaser dragonfly</name>
    <name type="synonym">Libellula fulva</name>
    <dbReference type="NCBI Taxonomy" id="123851"/>
    <lineage>
        <taxon>Eukaryota</taxon>
        <taxon>Metazoa</taxon>
        <taxon>Ecdysozoa</taxon>
        <taxon>Arthropoda</taxon>
        <taxon>Hexapoda</taxon>
        <taxon>Insecta</taxon>
        <taxon>Pterygota</taxon>
        <taxon>Palaeoptera</taxon>
        <taxon>Odonata</taxon>
        <taxon>Epiprocta</taxon>
        <taxon>Anisoptera</taxon>
        <taxon>Libelluloidea</taxon>
        <taxon>Libellulidae</taxon>
        <taxon>Ladona</taxon>
    </lineage>
</organism>
<keyword evidence="2" id="KW-1185">Reference proteome</keyword>
<evidence type="ECO:0000313" key="2">
    <source>
        <dbReference type="Proteomes" id="UP000792457"/>
    </source>
</evidence>
<dbReference type="PANTHER" id="PTHR45823:SF1">
    <property type="entry name" value="T-SNARE COILED-COIL HOMOLOGY DOMAIN-CONTAINING PROTEIN"/>
    <property type="match status" value="1"/>
</dbReference>
<proteinExistence type="predicted"/>
<reference evidence="1" key="1">
    <citation type="submission" date="2013-04" db="EMBL/GenBank/DDBJ databases">
        <authorList>
            <person name="Qu J."/>
            <person name="Murali S.C."/>
            <person name="Bandaranaike D."/>
            <person name="Bellair M."/>
            <person name="Blankenburg K."/>
            <person name="Chao H."/>
            <person name="Dinh H."/>
            <person name="Doddapaneni H."/>
            <person name="Downs B."/>
            <person name="Dugan-Rocha S."/>
            <person name="Elkadiri S."/>
            <person name="Gnanaolivu R.D."/>
            <person name="Hernandez B."/>
            <person name="Javaid M."/>
            <person name="Jayaseelan J.C."/>
            <person name="Lee S."/>
            <person name="Li M."/>
            <person name="Ming W."/>
            <person name="Munidasa M."/>
            <person name="Muniz J."/>
            <person name="Nguyen L."/>
            <person name="Ongeri F."/>
            <person name="Osuji N."/>
            <person name="Pu L.-L."/>
            <person name="Puazo M."/>
            <person name="Qu C."/>
            <person name="Quiroz J."/>
            <person name="Raj R."/>
            <person name="Weissenberger G."/>
            <person name="Xin Y."/>
            <person name="Zou X."/>
            <person name="Han Y."/>
            <person name="Richards S."/>
            <person name="Worley K."/>
            <person name="Muzny D."/>
            <person name="Gibbs R."/>
        </authorList>
    </citation>
    <scope>NUCLEOTIDE SEQUENCE</scope>
    <source>
        <strain evidence="1">Sampled in the wild</strain>
    </source>
</reference>
<protein>
    <submittedName>
        <fullName evidence="1">Uncharacterized protein</fullName>
    </submittedName>
</protein>
<comment type="caution">
    <text evidence="1">The sequence shown here is derived from an EMBL/GenBank/DDBJ whole genome shotgun (WGS) entry which is preliminary data.</text>
</comment>
<dbReference type="PANTHER" id="PTHR45823">
    <property type="entry name" value="T-SNARE COILED-COIL HOMOLOGY DOMAIN-CONTAINING PROTEIN"/>
    <property type="match status" value="1"/>
</dbReference>